<dbReference type="Pfam" id="PF09685">
    <property type="entry name" value="MamF_MmsF"/>
    <property type="match status" value="1"/>
</dbReference>
<dbReference type="OrthoDB" id="6400719at2"/>
<evidence type="ECO:0000256" key="2">
    <source>
        <dbReference type="ARBA" id="ARBA00022692"/>
    </source>
</evidence>
<feature type="transmembrane region" description="Helical" evidence="5">
    <location>
        <begin position="63"/>
        <end position="83"/>
    </location>
</feature>
<gene>
    <name evidence="6" type="ORF">SAMN04488122_4521</name>
</gene>
<dbReference type="Proteomes" id="UP000199310">
    <property type="component" value="Unassembled WGS sequence"/>
</dbReference>
<evidence type="ECO:0000256" key="5">
    <source>
        <dbReference type="SAM" id="Phobius"/>
    </source>
</evidence>
<dbReference type="EMBL" id="FOJG01000002">
    <property type="protein sequence ID" value="SEW51826.1"/>
    <property type="molecule type" value="Genomic_DNA"/>
</dbReference>
<keyword evidence="3 5" id="KW-1133">Transmembrane helix</keyword>
<evidence type="ECO:0000313" key="7">
    <source>
        <dbReference type="Proteomes" id="UP000199310"/>
    </source>
</evidence>
<dbReference type="InterPro" id="IPR019109">
    <property type="entry name" value="MamF_MmsF"/>
</dbReference>
<organism evidence="6 7">
    <name type="scientific">Chitinophaga arvensicola</name>
    <dbReference type="NCBI Taxonomy" id="29529"/>
    <lineage>
        <taxon>Bacteria</taxon>
        <taxon>Pseudomonadati</taxon>
        <taxon>Bacteroidota</taxon>
        <taxon>Chitinophagia</taxon>
        <taxon>Chitinophagales</taxon>
        <taxon>Chitinophagaceae</taxon>
        <taxon>Chitinophaga</taxon>
    </lineage>
</organism>
<keyword evidence="7" id="KW-1185">Reference proteome</keyword>
<evidence type="ECO:0000313" key="6">
    <source>
        <dbReference type="EMBL" id="SEW51826.1"/>
    </source>
</evidence>
<evidence type="ECO:0000256" key="4">
    <source>
        <dbReference type="ARBA" id="ARBA00023136"/>
    </source>
</evidence>
<keyword evidence="2 5" id="KW-0812">Transmembrane</keyword>
<name>A0A1I0S7N3_9BACT</name>
<reference evidence="7" key="1">
    <citation type="submission" date="2016-10" db="EMBL/GenBank/DDBJ databases">
        <authorList>
            <person name="Varghese N."/>
            <person name="Submissions S."/>
        </authorList>
    </citation>
    <scope>NUCLEOTIDE SEQUENCE [LARGE SCALE GENOMIC DNA]</scope>
    <source>
        <strain evidence="7">DSM 3695</strain>
    </source>
</reference>
<sequence>MDKKTLAIVSYISLIGWLIAYFQFKNKARDPFVSYHLKQSLGIAIISTILGIVISIVVRMIPALSVVVYANIAILALWIPGIINAANGQKKPVPVVGSLFEDKFPFLL</sequence>
<dbReference type="STRING" id="29529.SAMN04488122_4521"/>
<dbReference type="RefSeq" id="WP_089898270.1">
    <property type="nucleotide sequence ID" value="NZ_FOJG01000002.1"/>
</dbReference>
<comment type="subcellular location">
    <subcellularLocation>
        <location evidence="1">Membrane</location>
        <topology evidence="1">Multi-pass membrane protein</topology>
    </subcellularLocation>
</comment>
<feature type="transmembrane region" description="Helical" evidence="5">
    <location>
        <begin position="6"/>
        <end position="24"/>
    </location>
</feature>
<evidence type="ECO:0000256" key="3">
    <source>
        <dbReference type="ARBA" id="ARBA00022989"/>
    </source>
</evidence>
<accession>A0A1I0S7N3</accession>
<dbReference type="AlphaFoldDB" id="A0A1I0S7N3"/>
<keyword evidence="4 5" id="KW-0472">Membrane</keyword>
<proteinExistence type="predicted"/>
<protein>
    <submittedName>
        <fullName evidence="6">Uncharacterized membrane protein</fullName>
    </submittedName>
</protein>
<evidence type="ECO:0000256" key="1">
    <source>
        <dbReference type="ARBA" id="ARBA00004141"/>
    </source>
</evidence>
<feature type="transmembrane region" description="Helical" evidence="5">
    <location>
        <begin position="36"/>
        <end position="57"/>
    </location>
</feature>